<evidence type="ECO:0000313" key="2">
    <source>
        <dbReference type="Proteomes" id="UP000564677"/>
    </source>
</evidence>
<accession>A0A7X5V3A8</accession>
<organism evidence="1 2">
    <name type="scientific">Sphingomonas leidyi</name>
    <dbReference type="NCBI Taxonomy" id="68569"/>
    <lineage>
        <taxon>Bacteria</taxon>
        <taxon>Pseudomonadati</taxon>
        <taxon>Pseudomonadota</taxon>
        <taxon>Alphaproteobacteria</taxon>
        <taxon>Sphingomonadales</taxon>
        <taxon>Sphingomonadaceae</taxon>
        <taxon>Sphingomonas</taxon>
    </lineage>
</organism>
<evidence type="ECO:0000313" key="1">
    <source>
        <dbReference type="EMBL" id="NIJ67129.1"/>
    </source>
</evidence>
<dbReference type="EMBL" id="JAASQV010000005">
    <property type="protein sequence ID" value="NIJ67129.1"/>
    <property type="molecule type" value="Genomic_DNA"/>
</dbReference>
<protein>
    <recommendedName>
        <fullName evidence="3">DUF1436 family protein</fullName>
    </recommendedName>
</protein>
<name>A0A7X5V3A8_9SPHN</name>
<dbReference type="Gene3D" id="3.40.1590.10">
    <property type="entry name" value="NMB0488-like"/>
    <property type="match status" value="1"/>
</dbReference>
<gene>
    <name evidence="1" type="ORF">FHR20_004107</name>
</gene>
<dbReference type="RefSeq" id="WP_167301419.1">
    <property type="nucleotide sequence ID" value="NZ_JAASQV010000005.1"/>
</dbReference>
<evidence type="ECO:0008006" key="3">
    <source>
        <dbReference type="Google" id="ProtNLM"/>
    </source>
</evidence>
<sequence>MSKLAVIYRRKGALFVAASHKTEAGFWVEDTKTAVVESGDEDGVQMAVVEALARSQNGIPTPARDADLVGSLLSAAGVSSWSTFAKLARCVDVHLEDGRLEITPYRNKGGSDGFVPMTERAVKLPEDSHELGKAVLAAFEVAE</sequence>
<reference evidence="1 2" key="1">
    <citation type="submission" date="2020-03" db="EMBL/GenBank/DDBJ databases">
        <title>Genomic Encyclopedia of Type Strains, Phase IV (KMG-IV): sequencing the most valuable type-strain genomes for metagenomic binning, comparative biology and taxonomic classification.</title>
        <authorList>
            <person name="Goeker M."/>
        </authorList>
    </citation>
    <scope>NUCLEOTIDE SEQUENCE [LARGE SCALE GENOMIC DNA]</scope>
    <source>
        <strain evidence="1 2">DSM 4733</strain>
    </source>
</reference>
<dbReference type="Proteomes" id="UP000564677">
    <property type="component" value="Unassembled WGS sequence"/>
</dbReference>
<dbReference type="SUPFAM" id="SSF160207">
    <property type="entry name" value="NMB0488-like"/>
    <property type="match status" value="1"/>
</dbReference>
<dbReference type="AlphaFoldDB" id="A0A7X5V3A8"/>
<proteinExistence type="predicted"/>
<keyword evidence="2" id="KW-1185">Reference proteome</keyword>
<comment type="caution">
    <text evidence="1">The sequence shown here is derived from an EMBL/GenBank/DDBJ whole genome shotgun (WGS) entry which is preliminary data.</text>
</comment>
<dbReference type="InterPro" id="IPR037891">
    <property type="entry name" value="Cdil-like_sf"/>
</dbReference>